<dbReference type="EMBL" id="KV749589">
    <property type="protein sequence ID" value="OCL08786.1"/>
    <property type="molecule type" value="Genomic_DNA"/>
</dbReference>
<evidence type="ECO:0000256" key="1">
    <source>
        <dbReference type="SAM" id="MobiDB-lite"/>
    </source>
</evidence>
<evidence type="ECO:0000313" key="2">
    <source>
        <dbReference type="EMBL" id="OCL08786.1"/>
    </source>
</evidence>
<accession>A0A8E2F266</accession>
<organism evidence="2 3">
    <name type="scientific">Glonium stellatum</name>
    <dbReference type="NCBI Taxonomy" id="574774"/>
    <lineage>
        <taxon>Eukaryota</taxon>
        <taxon>Fungi</taxon>
        <taxon>Dikarya</taxon>
        <taxon>Ascomycota</taxon>
        <taxon>Pezizomycotina</taxon>
        <taxon>Dothideomycetes</taxon>
        <taxon>Pleosporomycetidae</taxon>
        <taxon>Gloniales</taxon>
        <taxon>Gloniaceae</taxon>
        <taxon>Glonium</taxon>
    </lineage>
</organism>
<feature type="compositionally biased region" description="Polar residues" evidence="1">
    <location>
        <begin position="64"/>
        <end position="85"/>
    </location>
</feature>
<feature type="compositionally biased region" description="Polar residues" evidence="1">
    <location>
        <begin position="44"/>
        <end position="56"/>
    </location>
</feature>
<keyword evidence="3" id="KW-1185">Reference proteome</keyword>
<protein>
    <submittedName>
        <fullName evidence="2">Uncharacterized protein</fullName>
    </submittedName>
</protein>
<evidence type="ECO:0000313" key="3">
    <source>
        <dbReference type="Proteomes" id="UP000250140"/>
    </source>
</evidence>
<feature type="compositionally biased region" description="Basic and acidic residues" evidence="1">
    <location>
        <begin position="107"/>
        <end position="117"/>
    </location>
</feature>
<reference evidence="2 3" key="1">
    <citation type="journal article" date="2016" name="Nat. Commun.">
        <title>Ectomycorrhizal ecology is imprinted in the genome of the dominant symbiotic fungus Cenococcum geophilum.</title>
        <authorList>
            <consortium name="DOE Joint Genome Institute"/>
            <person name="Peter M."/>
            <person name="Kohler A."/>
            <person name="Ohm R.A."/>
            <person name="Kuo A."/>
            <person name="Krutzmann J."/>
            <person name="Morin E."/>
            <person name="Arend M."/>
            <person name="Barry K.W."/>
            <person name="Binder M."/>
            <person name="Choi C."/>
            <person name="Clum A."/>
            <person name="Copeland A."/>
            <person name="Grisel N."/>
            <person name="Haridas S."/>
            <person name="Kipfer T."/>
            <person name="LaButti K."/>
            <person name="Lindquist E."/>
            <person name="Lipzen A."/>
            <person name="Maire R."/>
            <person name="Meier B."/>
            <person name="Mihaltcheva S."/>
            <person name="Molinier V."/>
            <person name="Murat C."/>
            <person name="Poggeler S."/>
            <person name="Quandt C.A."/>
            <person name="Sperisen C."/>
            <person name="Tritt A."/>
            <person name="Tisserant E."/>
            <person name="Crous P.W."/>
            <person name="Henrissat B."/>
            <person name="Nehls U."/>
            <person name="Egli S."/>
            <person name="Spatafora J.W."/>
            <person name="Grigoriev I.V."/>
            <person name="Martin F.M."/>
        </authorList>
    </citation>
    <scope>NUCLEOTIDE SEQUENCE [LARGE SCALE GENOMIC DNA]</scope>
    <source>
        <strain evidence="2 3">CBS 207.34</strain>
    </source>
</reference>
<feature type="compositionally biased region" description="Acidic residues" evidence="1">
    <location>
        <begin position="132"/>
        <end position="141"/>
    </location>
</feature>
<gene>
    <name evidence="2" type="ORF">AOQ84DRAFT_406006</name>
</gene>
<feature type="region of interest" description="Disordered" evidence="1">
    <location>
        <begin position="24"/>
        <end position="147"/>
    </location>
</feature>
<dbReference type="AlphaFoldDB" id="A0A8E2F266"/>
<name>A0A8E2F266_9PEZI</name>
<dbReference type="Proteomes" id="UP000250140">
    <property type="component" value="Unassembled WGS sequence"/>
</dbReference>
<proteinExistence type="predicted"/>
<sequence length="147" mass="16767">MYHPLDCPRPRGLQPMSLLIQRHKASQYAHSGSNTVAARPNRSLAHSSGPTPQQNLHYELALQQPRQQQHNTSYGSINQNSQPNISAKHCAPNQTDEEYWRHKRDQRNRLERSHKQENLPFAGREPSRGNGDEEEDEEDGEKGDGNP</sequence>